<dbReference type="PANTHER" id="PTHR46539:SF23">
    <property type="entry name" value="RING-TYPE DOMAIN-CONTAINING PROTEIN"/>
    <property type="match status" value="1"/>
</dbReference>
<dbReference type="EMBL" id="VIIS01000539">
    <property type="protein sequence ID" value="KAF0307808.1"/>
    <property type="molecule type" value="Genomic_DNA"/>
</dbReference>
<keyword evidence="5" id="KW-0862">Zinc</keyword>
<dbReference type="OrthoDB" id="5357315at2759"/>
<evidence type="ECO:0000256" key="7">
    <source>
        <dbReference type="ARBA" id="ARBA00023136"/>
    </source>
</evidence>
<keyword evidence="4" id="KW-0863">Zinc-finger</keyword>
<name>A0A6A4WZ89_AMPAM</name>
<organism evidence="9 10">
    <name type="scientific">Amphibalanus amphitrite</name>
    <name type="common">Striped barnacle</name>
    <name type="synonym">Balanus amphitrite</name>
    <dbReference type="NCBI Taxonomy" id="1232801"/>
    <lineage>
        <taxon>Eukaryota</taxon>
        <taxon>Metazoa</taxon>
        <taxon>Ecdysozoa</taxon>
        <taxon>Arthropoda</taxon>
        <taxon>Crustacea</taxon>
        <taxon>Multicrustacea</taxon>
        <taxon>Cirripedia</taxon>
        <taxon>Thoracica</taxon>
        <taxon>Thoracicalcarea</taxon>
        <taxon>Balanomorpha</taxon>
        <taxon>Balanoidea</taxon>
        <taxon>Balanidae</taxon>
        <taxon>Amphibalaninae</taxon>
        <taxon>Amphibalanus</taxon>
    </lineage>
</organism>
<evidence type="ECO:0000256" key="2">
    <source>
        <dbReference type="ARBA" id="ARBA00022692"/>
    </source>
</evidence>
<evidence type="ECO:0000256" key="5">
    <source>
        <dbReference type="ARBA" id="ARBA00022833"/>
    </source>
</evidence>
<sequence length="205" mass="23185">MAVKFTGAGGVRSAELAAQEEFGSSILQTGDSLVTVFFRKQQGEDLADLVDRGFDIWMQLTPGRRVTFSVEKLNRTSVLFVSMSFILLLVISLAWLLFYYVQRFRYMHAKDRLARHLVSAARKALSRVPLRTLKVDDEQLGDAECCAVCLESYRAAECVRMLPCRSVPRTNGREEGRRIPAAWMKQTDTSSDARLCDKLAKKRLV</sequence>
<keyword evidence="3" id="KW-0479">Metal-binding</keyword>
<proteinExistence type="predicted"/>
<keyword evidence="10" id="KW-1185">Reference proteome</keyword>
<dbReference type="Proteomes" id="UP000440578">
    <property type="component" value="Unassembled WGS sequence"/>
</dbReference>
<keyword evidence="7 8" id="KW-0472">Membrane</keyword>
<evidence type="ECO:0000256" key="8">
    <source>
        <dbReference type="SAM" id="Phobius"/>
    </source>
</evidence>
<gene>
    <name evidence="9" type="primary">gol_1</name>
    <name evidence="9" type="ORF">FJT64_020894</name>
</gene>
<comment type="caution">
    <text evidence="9">The sequence shown here is derived from an EMBL/GenBank/DDBJ whole genome shotgun (WGS) entry which is preliminary data.</text>
</comment>
<evidence type="ECO:0000313" key="9">
    <source>
        <dbReference type="EMBL" id="KAF0307808.1"/>
    </source>
</evidence>
<feature type="transmembrane region" description="Helical" evidence="8">
    <location>
        <begin position="78"/>
        <end position="101"/>
    </location>
</feature>
<dbReference type="GO" id="GO:0008270">
    <property type="term" value="F:zinc ion binding"/>
    <property type="evidence" value="ECO:0007669"/>
    <property type="project" value="UniProtKB-KW"/>
</dbReference>
<keyword evidence="2 8" id="KW-0812">Transmembrane</keyword>
<dbReference type="AlphaFoldDB" id="A0A6A4WZ89"/>
<evidence type="ECO:0000256" key="6">
    <source>
        <dbReference type="ARBA" id="ARBA00022989"/>
    </source>
</evidence>
<dbReference type="InterPro" id="IPR013083">
    <property type="entry name" value="Znf_RING/FYVE/PHD"/>
</dbReference>
<dbReference type="PANTHER" id="PTHR46539">
    <property type="entry name" value="E3 UBIQUITIN-PROTEIN LIGASE ATL42"/>
    <property type="match status" value="1"/>
</dbReference>
<evidence type="ECO:0000256" key="3">
    <source>
        <dbReference type="ARBA" id="ARBA00022723"/>
    </source>
</evidence>
<evidence type="ECO:0000313" key="10">
    <source>
        <dbReference type="Proteomes" id="UP000440578"/>
    </source>
</evidence>
<reference evidence="9 10" key="1">
    <citation type="submission" date="2019-07" db="EMBL/GenBank/DDBJ databases">
        <title>Draft genome assembly of a fouling barnacle, Amphibalanus amphitrite (Darwin, 1854): The first reference genome for Thecostraca.</title>
        <authorList>
            <person name="Kim W."/>
        </authorList>
    </citation>
    <scope>NUCLEOTIDE SEQUENCE [LARGE SCALE GENOMIC DNA]</scope>
    <source>
        <strain evidence="9">SNU_AA5</strain>
        <tissue evidence="9">Soma without cirri and trophi</tissue>
    </source>
</reference>
<dbReference type="Gene3D" id="3.30.40.10">
    <property type="entry name" value="Zinc/RING finger domain, C3HC4 (zinc finger)"/>
    <property type="match status" value="1"/>
</dbReference>
<protein>
    <submittedName>
        <fullName evidence="9">Protein goliath</fullName>
    </submittedName>
</protein>
<keyword evidence="6 8" id="KW-1133">Transmembrane helix</keyword>
<evidence type="ECO:0000256" key="1">
    <source>
        <dbReference type="ARBA" id="ARBA00004370"/>
    </source>
</evidence>
<accession>A0A6A4WZ89</accession>
<evidence type="ECO:0000256" key="4">
    <source>
        <dbReference type="ARBA" id="ARBA00022771"/>
    </source>
</evidence>
<dbReference type="GO" id="GO:0016020">
    <property type="term" value="C:membrane"/>
    <property type="evidence" value="ECO:0007669"/>
    <property type="project" value="UniProtKB-SubCell"/>
</dbReference>
<comment type="subcellular location">
    <subcellularLocation>
        <location evidence="1">Membrane</location>
    </subcellularLocation>
</comment>